<gene>
    <name evidence="2" type="ORF">HK100_011410</name>
</gene>
<dbReference type="AlphaFoldDB" id="A0AAD5T1G2"/>
<protein>
    <recommendedName>
        <fullName evidence="4">DUF541 domain-containing protein</fullName>
    </recommendedName>
</protein>
<dbReference type="Pfam" id="PF04402">
    <property type="entry name" value="SIMPL"/>
    <property type="match status" value="1"/>
</dbReference>
<feature type="chain" id="PRO_5042142131" description="DUF541 domain-containing protein" evidence="1">
    <location>
        <begin position="21"/>
        <end position="252"/>
    </location>
</feature>
<comment type="caution">
    <text evidence="2">The sequence shown here is derived from an EMBL/GenBank/DDBJ whole genome shotgun (WGS) entry which is preliminary data.</text>
</comment>
<reference evidence="2" key="1">
    <citation type="submission" date="2020-05" db="EMBL/GenBank/DDBJ databases">
        <title>Phylogenomic resolution of chytrid fungi.</title>
        <authorList>
            <person name="Stajich J.E."/>
            <person name="Amses K."/>
            <person name="Simmons R."/>
            <person name="Seto K."/>
            <person name="Myers J."/>
            <person name="Bonds A."/>
            <person name="Quandt C.A."/>
            <person name="Barry K."/>
            <person name="Liu P."/>
            <person name="Grigoriev I."/>
            <person name="Longcore J.E."/>
            <person name="James T.Y."/>
        </authorList>
    </citation>
    <scope>NUCLEOTIDE SEQUENCE</scope>
    <source>
        <strain evidence="2">JEL0513</strain>
    </source>
</reference>
<feature type="signal peptide" evidence="1">
    <location>
        <begin position="1"/>
        <end position="20"/>
    </location>
</feature>
<dbReference type="InterPro" id="IPR052022">
    <property type="entry name" value="26kDa_periplasmic_antigen"/>
</dbReference>
<accession>A0AAD5T1G2</accession>
<dbReference type="GO" id="GO:0006974">
    <property type="term" value="P:DNA damage response"/>
    <property type="evidence" value="ECO:0007669"/>
    <property type="project" value="TreeGrafter"/>
</dbReference>
<dbReference type="InterPro" id="IPR007497">
    <property type="entry name" value="SIMPL/DUF541"/>
</dbReference>
<keyword evidence="3" id="KW-1185">Reference proteome</keyword>
<sequence length="252" mass="26180">MILIFAILYTALAFSDFVSSTVLTVTGTGIISAYTKNKSKHEHKNFNTQNKTGTTSIPADFAEIAISVDFVAKNALSAQKQTSTTANKVLKALGFVNASKIITSSVSLSANYDNSNNPSLLTGFTSSIGISFRTTPSKAGDAIDTCISTGADSIQSISFIASDENNTAAGNKATYEAIQNAISEATAVSSQLKLCVAKIKSINLTNLQAPPIPFSFSLATEAVGAKVSSTPIQPGALTVSASVDLVFELADC</sequence>
<keyword evidence="1" id="KW-0732">Signal</keyword>
<dbReference type="Proteomes" id="UP001211907">
    <property type="component" value="Unassembled WGS sequence"/>
</dbReference>
<evidence type="ECO:0000313" key="3">
    <source>
        <dbReference type="Proteomes" id="UP001211907"/>
    </source>
</evidence>
<evidence type="ECO:0000256" key="1">
    <source>
        <dbReference type="SAM" id="SignalP"/>
    </source>
</evidence>
<dbReference type="PANTHER" id="PTHR34387:SF2">
    <property type="entry name" value="SLR1258 PROTEIN"/>
    <property type="match status" value="1"/>
</dbReference>
<dbReference type="Gene3D" id="3.30.110.170">
    <property type="entry name" value="Protein of unknown function (DUF541), domain 1"/>
    <property type="match status" value="1"/>
</dbReference>
<proteinExistence type="predicted"/>
<dbReference type="Gene3D" id="3.30.70.2970">
    <property type="entry name" value="Protein of unknown function (DUF541), domain 2"/>
    <property type="match status" value="1"/>
</dbReference>
<dbReference type="EMBL" id="JADGJH010000701">
    <property type="protein sequence ID" value="KAJ3123996.1"/>
    <property type="molecule type" value="Genomic_DNA"/>
</dbReference>
<name>A0AAD5T1G2_9FUNG</name>
<evidence type="ECO:0008006" key="4">
    <source>
        <dbReference type="Google" id="ProtNLM"/>
    </source>
</evidence>
<organism evidence="2 3">
    <name type="scientific">Physocladia obscura</name>
    <dbReference type="NCBI Taxonomy" id="109957"/>
    <lineage>
        <taxon>Eukaryota</taxon>
        <taxon>Fungi</taxon>
        <taxon>Fungi incertae sedis</taxon>
        <taxon>Chytridiomycota</taxon>
        <taxon>Chytridiomycota incertae sedis</taxon>
        <taxon>Chytridiomycetes</taxon>
        <taxon>Chytridiales</taxon>
        <taxon>Chytriomycetaceae</taxon>
        <taxon>Physocladia</taxon>
    </lineage>
</organism>
<dbReference type="PANTHER" id="PTHR34387">
    <property type="entry name" value="SLR1258 PROTEIN"/>
    <property type="match status" value="1"/>
</dbReference>
<evidence type="ECO:0000313" key="2">
    <source>
        <dbReference type="EMBL" id="KAJ3123996.1"/>
    </source>
</evidence>